<accession>A0A645HEZ5</accession>
<dbReference type="InterPro" id="IPR037004">
    <property type="entry name" value="Exonuc_VII_ssu_sf"/>
</dbReference>
<keyword evidence="2" id="KW-0540">Nuclease</keyword>
<evidence type="ECO:0000256" key="3">
    <source>
        <dbReference type="ARBA" id="ARBA00022801"/>
    </source>
</evidence>
<dbReference type="AlphaFoldDB" id="A0A645HEZ5"/>
<dbReference type="GO" id="GO:0008855">
    <property type="term" value="F:exodeoxyribonuclease VII activity"/>
    <property type="evidence" value="ECO:0007669"/>
    <property type="project" value="UniProtKB-EC"/>
</dbReference>
<name>A0A645HEZ5_9ZZZZ</name>
<keyword evidence="1" id="KW-0963">Cytoplasm</keyword>
<dbReference type="EC" id="3.1.11.6" evidence="5"/>
<keyword evidence="3 5" id="KW-0378">Hydrolase</keyword>
<dbReference type="NCBIfam" id="TIGR01280">
    <property type="entry name" value="xseB"/>
    <property type="match status" value="1"/>
</dbReference>
<evidence type="ECO:0000256" key="2">
    <source>
        <dbReference type="ARBA" id="ARBA00022722"/>
    </source>
</evidence>
<evidence type="ECO:0000313" key="5">
    <source>
        <dbReference type="EMBL" id="MPN37608.1"/>
    </source>
</evidence>
<dbReference type="HAMAP" id="MF_00337">
    <property type="entry name" value="Exonuc_7_S"/>
    <property type="match status" value="1"/>
</dbReference>
<protein>
    <submittedName>
        <fullName evidence="5">Exodeoxyribonuclease 7 small subunit</fullName>
        <ecNumber evidence="5">3.1.11.6</ecNumber>
    </submittedName>
</protein>
<reference evidence="5" key="1">
    <citation type="submission" date="2019-08" db="EMBL/GenBank/DDBJ databases">
        <authorList>
            <person name="Kucharzyk K."/>
            <person name="Murdoch R.W."/>
            <person name="Higgins S."/>
            <person name="Loffler F."/>
        </authorList>
    </citation>
    <scope>NUCLEOTIDE SEQUENCE</scope>
</reference>
<dbReference type="Gene3D" id="1.10.287.1040">
    <property type="entry name" value="Exonuclease VII, small subunit"/>
    <property type="match status" value="1"/>
</dbReference>
<evidence type="ECO:0000256" key="4">
    <source>
        <dbReference type="SAM" id="MobiDB-lite"/>
    </source>
</evidence>
<dbReference type="SUPFAM" id="SSF116842">
    <property type="entry name" value="XseB-like"/>
    <property type="match status" value="1"/>
</dbReference>
<dbReference type="EMBL" id="VSSQ01092350">
    <property type="protein sequence ID" value="MPN37608.1"/>
    <property type="molecule type" value="Genomic_DNA"/>
</dbReference>
<dbReference type="InterPro" id="IPR003761">
    <property type="entry name" value="Exonuc_VII_S"/>
</dbReference>
<feature type="compositionally biased region" description="Acidic residues" evidence="4">
    <location>
        <begin position="72"/>
        <end position="93"/>
    </location>
</feature>
<dbReference type="PANTHER" id="PTHR34137">
    <property type="entry name" value="EXODEOXYRIBONUCLEASE 7 SMALL SUBUNIT"/>
    <property type="match status" value="1"/>
</dbReference>
<feature type="region of interest" description="Disordered" evidence="4">
    <location>
        <begin position="67"/>
        <end position="93"/>
    </location>
</feature>
<dbReference type="GO" id="GO:0006308">
    <property type="term" value="P:DNA catabolic process"/>
    <property type="evidence" value="ECO:0007669"/>
    <property type="project" value="InterPro"/>
</dbReference>
<comment type="caution">
    <text evidence="5">The sequence shown here is derived from an EMBL/GenBank/DDBJ whole genome shotgun (WGS) entry which is preliminary data.</text>
</comment>
<dbReference type="GO" id="GO:0009318">
    <property type="term" value="C:exodeoxyribonuclease VII complex"/>
    <property type="evidence" value="ECO:0007669"/>
    <property type="project" value="InterPro"/>
</dbReference>
<organism evidence="5">
    <name type="scientific">bioreactor metagenome</name>
    <dbReference type="NCBI Taxonomy" id="1076179"/>
    <lineage>
        <taxon>unclassified sequences</taxon>
        <taxon>metagenomes</taxon>
        <taxon>ecological metagenomes</taxon>
    </lineage>
</organism>
<sequence>MAKDKNKDKFNFEEKINRMQEIVALLDSGDKPLEEMINIYEEGMILANECRGFLEKAENKIIDITNKYLPSETDETDSDSYEDENYEENTDDM</sequence>
<proteinExistence type="inferred from homology"/>
<gene>
    <name evidence="5" type="primary">xseB_35</name>
    <name evidence="5" type="ORF">SDC9_185128</name>
</gene>
<dbReference type="PANTHER" id="PTHR34137:SF1">
    <property type="entry name" value="EXODEOXYRIBONUCLEASE 7 SMALL SUBUNIT"/>
    <property type="match status" value="1"/>
</dbReference>
<dbReference type="Pfam" id="PF02609">
    <property type="entry name" value="Exonuc_VII_S"/>
    <property type="match status" value="1"/>
</dbReference>
<evidence type="ECO:0000256" key="1">
    <source>
        <dbReference type="ARBA" id="ARBA00022490"/>
    </source>
</evidence>
<dbReference type="GO" id="GO:0005829">
    <property type="term" value="C:cytosol"/>
    <property type="evidence" value="ECO:0007669"/>
    <property type="project" value="TreeGrafter"/>
</dbReference>